<evidence type="ECO:0000313" key="10">
    <source>
        <dbReference type="Proteomes" id="UP000295066"/>
    </source>
</evidence>
<comment type="caution">
    <text evidence="9">The sequence shown here is derived from an EMBL/GenBank/DDBJ whole genome shotgun (WGS) entry which is preliminary data.</text>
</comment>
<dbReference type="InterPro" id="IPR036390">
    <property type="entry name" value="WH_DNA-bd_sf"/>
</dbReference>
<keyword evidence="7" id="KW-1133">Transmembrane helix</keyword>
<feature type="compositionally biased region" description="Low complexity" evidence="6">
    <location>
        <begin position="206"/>
        <end position="218"/>
    </location>
</feature>
<dbReference type="InterPro" id="IPR018541">
    <property type="entry name" value="Ftsk_gamma"/>
</dbReference>
<dbReference type="RefSeq" id="WP_133958982.1">
    <property type="nucleotide sequence ID" value="NZ_SORI01000024.1"/>
</dbReference>
<dbReference type="AlphaFoldDB" id="A0A4V3HFV2"/>
<dbReference type="SUPFAM" id="SSF52540">
    <property type="entry name" value="P-loop containing nucleoside triphosphate hydrolases"/>
    <property type="match status" value="1"/>
</dbReference>
<dbReference type="EMBL" id="SORI01000024">
    <property type="protein sequence ID" value="TDY55387.1"/>
    <property type="molecule type" value="Genomic_DNA"/>
</dbReference>
<feature type="compositionally biased region" description="Basic and acidic residues" evidence="6">
    <location>
        <begin position="1"/>
        <end position="15"/>
    </location>
</feature>
<feature type="transmembrane region" description="Helical" evidence="7">
    <location>
        <begin position="70"/>
        <end position="90"/>
    </location>
</feature>
<comment type="similarity">
    <text evidence="1">Belongs to the FtsK/SpoIIIE/SftA family.</text>
</comment>
<evidence type="ECO:0000256" key="4">
    <source>
        <dbReference type="ARBA" id="ARBA00023125"/>
    </source>
</evidence>
<feature type="transmembrane region" description="Helical" evidence="7">
    <location>
        <begin position="27"/>
        <end position="50"/>
    </location>
</feature>
<dbReference type="InterPro" id="IPR041027">
    <property type="entry name" value="FtsK_alpha"/>
</dbReference>
<dbReference type="Gene3D" id="1.10.10.10">
    <property type="entry name" value="Winged helix-like DNA-binding domain superfamily/Winged helix DNA-binding domain"/>
    <property type="match status" value="1"/>
</dbReference>
<feature type="transmembrane region" description="Helical" evidence="7">
    <location>
        <begin position="147"/>
        <end position="170"/>
    </location>
</feature>
<keyword evidence="3 5" id="KW-0067">ATP-binding</keyword>
<dbReference type="SMART" id="SM00843">
    <property type="entry name" value="Ftsk_gamma"/>
    <property type="match status" value="1"/>
</dbReference>
<protein>
    <submittedName>
        <fullName evidence="9">S-DNA-T family DNA segregation ATPase FtsK/SpoIIIE</fullName>
    </submittedName>
</protein>
<evidence type="ECO:0000256" key="5">
    <source>
        <dbReference type="PROSITE-ProRule" id="PRU00289"/>
    </source>
</evidence>
<evidence type="ECO:0000256" key="1">
    <source>
        <dbReference type="ARBA" id="ARBA00006474"/>
    </source>
</evidence>
<dbReference type="GO" id="GO:0005524">
    <property type="term" value="F:ATP binding"/>
    <property type="evidence" value="ECO:0007669"/>
    <property type="project" value="UniProtKB-UniRule"/>
</dbReference>
<dbReference type="Gene3D" id="3.30.980.40">
    <property type="match status" value="1"/>
</dbReference>
<dbReference type="GO" id="GO:0003677">
    <property type="term" value="F:DNA binding"/>
    <property type="evidence" value="ECO:0007669"/>
    <property type="project" value="UniProtKB-KW"/>
</dbReference>
<feature type="transmembrane region" description="Helical" evidence="7">
    <location>
        <begin position="102"/>
        <end position="127"/>
    </location>
</feature>
<keyword evidence="7" id="KW-0472">Membrane</keyword>
<reference evidence="9 10" key="1">
    <citation type="submission" date="2019-03" db="EMBL/GenBank/DDBJ databases">
        <title>Genomic Encyclopedia of Type Strains, Phase IV (KMG-IV): sequencing the most valuable type-strain genomes for metagenomic binning, comparative biology and taxonomic classification.</title>
        <authorList>
            <person name="Goeker M."/>
        </authorList>
    </citation>
    <scope>NUCLEOTIDE SEQUENCE [LARGE SCALE GENOMIC DNA]</scope>
    <source>
        <strain evidence="9 10">DSM 25964</strain>
    </source>
</reference>
<dbReference type="PANTHER" id="PTHR22683">
    <property type="entry name" value="SPORULATION PROTEIN RELATED"/>
    <property type="match status" value="1"/>
</dbReference>
<feature type="region of interest" description="Disordered" evidence="6">
    <location>
        <begin position="194"/>
        <end position="331"/>
    </location>
</feature>
<feature type="compositionally biased region" description="Basic and acidic residues" evidence="6">
    <location>
        <begin position="261"/>
        <end position="271"/>
    </location>
</feature>
<feature type="domain" description="FtsK" evidence="8">
    <location>
        <begin position="485"/>
        <end position="673"/>
    </location>
</feature>
<dbReference type="Proteomes" id="UP000295066">
    <property type="component" value="Unassembled WGS sequence"/>
</dbReference>
<dbReference type="Pfam" id="PF09397">
    <property type="entry name" value="FtsK_gamma"/>
    <property type="match status" value="1"/>
</dbReference>
<feature type="compositionally biased region" description="Acidic residues" evidence="6">
    <location>
        <begin position="315"/>
        <end position="324"/>
    </location>
</feature>
<evidence type="ECO:0000256" key="6">
    <source>
        <dbReference type="SAM" id="MobiDB-lite"/>
    </source>
</evidence>
<keyword evidence="10" id="KW-1185">Reference proteome</keyword>
<proteinExistence type="inferred from homology"/>
<dbReference type="InterPro" id="IPR050206">
    <property type="entry name" value="FtsK/SpoIIIE/SftA"/>
</dbReference>
<feature type="compositionally biased region" description="Basic and acidic residues" evidence="6">
    <location>
        <begin position="280"/>
        <end position="290"/>
    </location>
</feature>
<dbReference type="PANTHER" id="PTHR22683:SF41">
    <property type="entry name" value="DNA TRANSLOCASE FTSK"/>
    <property type="match status" value="1"/>
</dbReference>
<keyword evidence="7" id="KW-0812">Transmembrane</keyword>
<evidence type="ECO:0000313" key="9">
    <source>
        <dbReference type="EMBL" id="TDY55387.1"/>
    </source>
</evidence>
<feature type="region of interest" description="Disordered" evidence="6">
    <location>
        <begin position="1"/>
        <end position="23"/>
    </location>
</feature>
<organism evidence="9 10">
    <name type="scientific">Aminivibrio pyruvatiphilus</name>
    <dbReference type="NCBI Taxonomy" id="1005740"/>
    <lineage>
        <taxon>Bacteria</taxon>
        <taxon>Thermotogati</taxon>
        <taxon>Synergistota</taxon>
        <taxon>Synergistia</taxon>
        <taxon>Synergistales</taxon>
        <taxon>Aminobacteriaceae</taxon>
        <taxon>Aminivibrio</taxon>
    </lineage>
</organism>
<dbReference type="Pfam" id="PF01580">
    <property type="entry name" value="FtsK_SpoIIIE"/>
    <property type="match status" value="1"/>
</dbReference>
<gene>
    <name evidence="9" type="ORF">C8D99_12428</name>
</gene>
<dbReference type="SUPFAM" id="SSF46785">
    <property type="entry name" value="Winged helix' DNA-binding domain"/>
    <property type="match status" value="1"/>
</dbReference>
<feature type="binding site" evidence="5">
    <location>
        <begin position="502"/>
        <end position="509"/>
    </location>
    <ligand>
        <name>ATP</name>
        <dbReference type="ChEBI" id="CHEBI:30616"/>
    </ligand>
</feature>
<dbReference type="PROSITE" id="PS50901">
    <property type="entry name" value="FTSK"/>
    <property type="match status" value="1"/>
</dbReference>
<dbReference type="Pfam" id="PF17854">
    <property type="entry name" value="FtsK_alpha"/>
    <property type="match status" value="1"/>
</dbReference>
<sequence length="825" mass="90188">MSFFRNKDAAGERRSSRGKRKRSGGGILSLWVEVFAFLVLAFLLYVLASIFSLRTGAWGEQIRFSLLRNWGGAVIIPVLFGGYLCVSYLLKTGAKGIIRQFLGTALLFFCSALLFGLFRMAAVFQGVTVLSPGYLGDGLAIFFTRNIGSLGTLLLGAAILVLSASLYGFFQPAAVIRKISLLVKTISSEKWKRMPFPEDDAPQSSPVPAEEAPVPGVLPEEKRPSRPWSFASQVGREEPEAEEEPGGNPLPVAGAAEEADPPVREERKENEDLAGDDDDFFLRKQGREAEASFSEPAAGNLPEPYAAGEGRPAYEEEPEEEEEGKDPHALPEIKFNELEGTEKKVRGAAFPPPLDIFGPKQLLDSRESNETVQEQASSIIATLADFGVSAEMADVVIGPTVIQFQMQLAPGIKVSKVAGLSNDLAVALTVPSLRIEAPIPGKPYVGVEIPNPKRRGISIRTILESQIFQDNEYDLPLPMGVRVDSRPLVVGLEDLPHLLVAGTTGSGKSVFVTSCITGLCSYRSPEELRLILIDPKRVEMSMYENLPHVLAKPVVSPKKAVQALAWAVREMEHRYEIFARARVRNLKSYNQCVLPKAQLPYIVIVVDELADLMFTAQKEVEDYICRLAQMARATGIHLILATQRPSVNVITGLIKANVPARVAFTLPSQTDSRTIIDISGAERLLGKGDMLFVSSRYPRPLRVQSPYIDDGKSIEIINYLRNVFGEPEYVDIEDQGGDAPSGGDTSYADDPLLEEAVDIVLDTGIASASRLQRQLRVGFTRAARLIDTMEQIGIVGPPEGSKPREILVDDERAREMLRSASGQGD</sequence>
<evidence type="ECO:0000256" key="2">
    <source>
        <dbReference type="ARBA" id="ARBA00022741"/>
    </source>
</evidence>
<dbReference type="InterPro" id="IPR036388">
    <property type="entry name" value="WH-like_DNA-bd_sf"/>
</dbReference>
<accession>A0A4V3HFV2</accession>
<keyword evidence="2 5" id="KW-0547">Nucleotide-binding</keyword>
<evidence type="ECO:0000256" key="7">
    <source>
        <dbReference type="SAM" id="Phobius"/>
    </source>
</evidence>
<dbReference type="OrthoDB" id="9807790at2"/>
<dbReference type="Gene3D" id="3.40.50.300">
    <property type="entry name" value="P-loop containing nucleotide triphosphate hydrolases"/>
    <property type="match status" value="1"/>
</dbReference>
<evidence type="ECO:0000259" key="8">
    <source>
        <dbReference type="PROSITE" id="PS50901"/>
    </source>
</evidence>
<name>A0A4V3HFV2_9BACT</name>
<evidence type="ECO:0000256" key="3">
    <source>
        <dbReference type="ARBA" id="ARBA00022840"/>
    </source>
</evidence>
<keyword evidence="4" id="KW-0238">DNA-binding</keyword>
<dbReference type="InterPro" id="IPR002543">
    <property type="entry name" value="FtsK_dom"/>
</dbReference>
<dbReference type="InterPro" id="IPR027417">
    <property type="entry name" value="P-loop_NTPase"/>
</dbReference>